<feature type="transmembrane region" description="Helical" evidence="6">
    <location>
        <begin position="2507"/>
        <end position="2525"/>
    </location>
</feature>
<comment type="subcellular location">
    <subcellularLocation>
        <location evidence="1">Membrane</location>
        <topology evidence="1">Multi-pass membrane protein</topology>
    </subcellularLocation>
</comment>
<dbReference type="GO" id="GO:0005261">
    <property type="term" value="F:monoatomic cation channel activity"/>
    <property type="evidence" value="ECO:0007669"/>
    <property type="project" value="TreeGrafter"/>
</dbReference>
<feature type="domain" description="Piezo non-specific cation channel cap" evidence="7">
    <location>
        <begin position="4039"/>
        <end position="4298"/>
    </location>
</feature>
<feature type="transmembrane region" description="Helical" evidence="6">
    <location>
        <begin position="1350"/>
        <end position="1370"/>
    </location>
</feature>
<feature type="transmembrane region" description="Helical" evidence="6">
    <location>
        <begin position="3063"/>
        <end position="3081"/>
    </location>
</feature>
<dbReference type="GO" id="GO:0008381">
    <property type="term" value="F:mechanosensitive monoatomic ion channel activity"/>
    <property type="evidence" value="ECO:0007669"/>
    <property type="project" value="InterPro"/>
</dbReference>
<dbReference type="GO" id="GO:0071260">
    <property type="term" value="P:cellular response to mechanical stimulus"/>
    <property type="evidence" value="ECO:0007669"/>
    <property type="project" value="TreeGrafter"/>
</dbReference>
<feature type="transmembrane region" description="Helical" evidence="6">
    <location>
        <begin position="102"/>
        <end position="121"/>
    </location>
</feature>
<evidence type="ECO:0000256" key="3">
    <source>
        <dbReference type="ARBA" id="ARBA00022692"/>
    </source>
</evidence>
<feature type="transmembrane region" description="Helical" evidence="6">
    <location>
        <begin position="3801"/>
        <end position="3821"/>
    </location>
</feature>
<dbReference type="InterPro" id="IPR027272">
    <property type="entry name" value="Piezo"/>
</dbReference>
<feature type="transmembrane region" description="Helical" evidence="6">
    <location>
        <begin position="753"/>
        <end position="772"/>
    </location>
</feature>
<feature type="domain" description="Piezo transmembrane helical unit" evidence="8">
    <location>
        <begin position="1262"/>
        <end position="1333"/>
    </location>
</feature>
<feature type="domain" description="Piezo transmembrane helical unit" evidence="8">
    <location>
        <begin position="3445"/>
        <end position="3516"/>
    </location>
</feature>
<feature type="transmembrane region" description="Helical" evidence="6">
    <location>
        <begin position="2937"/>
        <end position="2955"/>
    </location>
</feature>
<dbReference type="GO" id="GO:0016020">
    <property type="term" value="C:membrane"/>
    <property type="evidence" value="ECO:0007669"/>
    <property type="project" value="UniProtKB-SubCell"/>
</dbReference>
<feature type="transmembrane region" description="Helical" evidence="6">
    <location>
        <begin position="185"/>
        <end position="203"/>
    </location>
</feature>
<feature type="domain" description="Piezo THU9 and anchor" evidence="9">
    <location>
        <begin position="3757"/>
        <end position="3994"/>
    </location>
</feature>
<feature type="transmembrane region" description="Helical" evidence="6">
    <location>
        <begin position="3533"/>
        <end position="3553"/>
    </location>
</feature>
<proteinExistence type="inferred from homology"/>
<evidence type="ECO:0000256" key="4">
    <source>
        <dbReference type="ARBA" id="ARBA00022989"/>
    </source>
</evidence>
<dbReference type="GO" id="GO:0050982">
    <property type="term" value="P:detection of mechanical stimulus"/>
    <property type="evidence" value="ECO:0007669"/>
    <property type="project" value="TreeGrafter"/>
</dbReference>
<dbReference type="InterPro" id="IPR057611">
    <property type="entry name" value="PIEZO_dom"/>
</dbReference>
<evidence type="ECO:0000256" key="1">
    <source>
        <dbReference type="ARBA" id="ARBA00004141"/>
    </source>
</evidence>
<feature type="transmembrane region" description="Helical" evidence="6">
    <location>
        <begin position="1949"/>
        <end position="1969"/>
    </location>
</feature>
<evidence type="ECO:0000256" key="5">
    <source>
        <dbReference type="ARBA" id="ARBA00023136"/>
    </source>
</evidence>
<evidence type="ECO:0000313" key="12">
    <source>
        <dbReference type="Proteomes" id="UP001408789"/>
    </source>
</evidence>
<organism evidence="11 12">
    <name type="scientific">Deinandra increscens subsp. villosa</name>
    <dbReference type="NCBI Taxonomy" id="3103831"/>
    <lineage>
        <taxon>Eukaryota</taxon>
        <taxon>Viridiplantae</taxon>
        <taxon>Streptophyta</taxon>
        <taxon>Embryophyta</taxon>
        <taxon>Tracheophyta</taxon>
        <taxon>Spermatophyta</taxon>
        <taxon>Magnoliopsida</taxon>
        <taxon>eudicotyledons</taxon>
        <taxon>Gunneridae</taxon>
        <taxon>Pentapetalae</taxon>
        <taxon>asterids</taxon>
        <taxon>campanulids</taxon>
        <taxon>Asterales</taxon>
        <taxon>Asteraceae</taxon>
        <taxon>Asteroideae</taxon>
        <taxon>Heliantheae alliance</taxon>
        <taxon>Madieae</taxon>
        <taxon>Madiinae</taxon>
        <taxon>Deinandra</taxon>
    </lineage>
</organism>
<keyword evidence="3 6" id="KW-0812">Transmembrane</keyword>
<feature type="transmembrane region" description="Helical" evidence="6">
    <location>
        <begin position="223"/>
        <end position="241"/>
    </location>
</feature>
<feature type="transmembrane region" description="Helical" evidence="6">
    <location>
        <begin position="2531"/>
        <end position="2550"/>
    </location>
</feature>
<dbReference type="GO" id="GO:0042391">
    <property type="term" value="P:regulation of membrane potential"/>
    <property type="evidence" value="ECO:0007669"/>
    <property type="project" value="TreeGrafter"/>
</dbReference>
<evidence type="ECO:0000259" key="7">
    <source>
        <dbReference type="Pfam" id="PF12166"/>
    </source>
</evidence>
<evidence type="ECO:0000259" key="10">
    <source>
        <dbReference type="Pfam" id="PF25288"/>
    </source>
</evidence>
<feature type="domain" description="Piezo non-specific cation channel cap" evidence="7">
    <location>
        <begin position="1724"/>
        <end position="1907"/>
    </location>
</feature>
<reference evidence="11 12" key="1">
    <citation type="submission" date="2024-04" db="EMBL/GenBank/DDBJ databases">
        <title>The reference genome of an endangered Asteraceae, Deinandra increscens subsp. villosa, native to the Central Coast of California.</title>
        <authorList>
            <person name="Guilliams M."/>
            <person name="Hasenstab-Lehman K."/>
            <person name="Meyer R."/>
            <person name="Mcevoy S."/>
        </authorList>
    </citation>
    <scope>NUCLEOTIDE SEQUENCE [LARGE SCALE GENOMIC DNA]</scope>
    <source>
        <tissue evidence="11">Leaf</tissue>
    </source>
</reference>
<feature type="transmembrane region" description="Helical" evidence="6">
    <location>
        <begin position="415"/>
        <end position="434"/>
    </location>
</feature>
<feature type="transmembrane region" description="Helical" evidence="6">
    <location>
        <begin position="1304"/>
        <end position="1324"/>
    </location>
</feature>
<protein>
    <recommendedName>
        <fullName evidence="13">Piezo non-specific cation channel R-Ras-binding domain-containing protein</fullName>
    </recommendedName>
</protein>
<feature type="transmembrane region" description="Helical" evidence="6">
    <location>
        <begin position="384"/>
        <end position="403"/>
    </location>
</feature>
<dbReference type="Pfam" id="PF12166">
    <property type="entry name" value="Piezo_cap"/>
    <property type="match status" value="2"/>
</dbReference>
<feature type="transmembrane region" description="Helical" evidence="6">
    <location>
        <begin position="3002"/>
        <end position="3019"/>
    </location>
</feature>
<feature type="transmembrane region" description="Helical" evidence="6">
    <location>
        <begin position="360"/>
        <end position="378"/>
    </location>
</feature>
<feature type="transmembrane region" description="Helical" evidence="6">
    <location>
        <begin position="880"/>
        <end position="898"/>
    </location>
</feature>
<feature type="transmembrane region" description="Helical" evidence="6">
    <location>
        <begin position="2333"/>
        <end position="2361"/>
    </location>
</feature>
<feature type="transmembrane region" description="Helical" evidence="6">
    <location>
        <begin position="151"/>
        <end position="173"/>
    </location>
</feature>
<evidence type="ECO:0000259" key="8">
    <source>
        <dbReference type="Pfam" id="PF23188"/>
    </source>
</evidence>
<sequence>MRVLIGGYLLSLLLFTAALLNCSLISLGNLVASLLILFVYLERVTFLFAWAIWCGGCSLEEPLWAKFIGFMIVQTWRSPTVIYVLILQLLVAFIAFTELHEIRVGVFTWAASFLGGLAAAIEQIGSHVKVVLFLLLPAVQLVVGVSNTSWISLPFFVSSCVGLVDWSLTRNFHGLFRLGERDTNLLLRGAVFRTFSINFFTYGAPDTQVWEMVGLWHYPFPGFFILAQFCLGVLVALVNLVNNSVFLYISDEVPHTSNGDPTPKGLLDSDSNWDFVEIALLACFCAIQKHGHKLLFSFSAIVQHTPCPPVGFSILKAGLNKSVLLSVYASGNTTDNNDTPSQERKVASYLSAIGQKFLSIYRSFGTYIAFITILITVYMTRPNYVSFGYLFLLLFWITGRQHVEKTNKRLWFPLKAYSIMMFILIYILSIFRSFEEWISTKVDLYTYFGYDSEATVFENVSESLAITIAMQLYSYERRQNRYPNLEDTNWMQFGVVGFIRRLLIWHSQKILFFAMFYASISPISFFGLLYLLGTVFCSILPKASRIPSKSFLPYTGFVATAEYLFQLCGGKFEMFPGQKHSDWSNFLGLKVYEFGAWGLEAGLRAKVLVIAACTLQYNVFHWLEKMPSWLSGVGQWEEPCMLFFSQEDVLPVATPNGDDILTPVKKFGLKSSNSWPANNQELEGQRVEVAKNSNRRYMLGYFWGQVNENHKWKRKQVQSLRKQSFALLNAISLLYIASLAACVLLNRQLVQRSWSLFVVLFASVLLLEYFAIWKTEEKLSGHTPSNTTLHCNDCWRISEFHFNYCRSCWLGLTVDDPRVLISYFIVFMFSCFKFRADQFCSFSGSYTYRQMISRRKNSFVWRDLSLETKNIWTLLDYLRLYCYCHLLDLVLALILITGTLEYDILHLGYLAFALCLFRLRLTILKKKNKIFKWLRIYNFAVIVLSLAYQSPFVGVFNDGKCETIDYVYEVIGFYKYDYGFRITSRSALVEIIIFVLVSLQSYMFSSPELNYVFQYLEAEQIGAIVHEQEKKAAWKTEQLQHIREDEEKKHQRNMQVEKMKSEMLNLQIQLHTCSAHDHAHGYDGSPCGEGLRRRRAISLNTDSATHKEDCFQKQESDINMDLALPFGFHGTESLKAFESRENSNLIEVTESEEKSHMKESTLISAVQLIGDGVSQVQSISNRAVSNIANYLNIPQDSDLDSDSDESTSFGATGKHIETESQNRSLHLASNHSSSLQSERSRASSDSASCGIIFQHIWNQMQSNNDVVCYICFLLVFIWNFSLLSMVYLAALFLYALCVNTGPSYIFWVVMLIYTEFYILIQYVYQIIIQHCGITIESISLPEWGFPTKRITSSFVVSLLPLFLVYLFTLIQSSITAKDSEWIFSTEFSTLRGKVINTTEILMSSSWRETTQKMLHLATNITKLIIGNCVRYWKSLTQAAESPPYFIQLSLDVHSWPEYGIQPVRIESGVNELLRFVHNSRCKESDPTTCPCASTVQVRSIEKSKDSPNVALVVFEVTYASLKEECILAERYKSLTPAADVAKEITEAQDLGFSNQNDFPYSIISVIGGGKREIDLYAYIFGADLAVFFLVAIFYQSVIKNKNDFLDVYQLEDQIPKEFVFILMLEDINASLYLVKSDAVLNRASHRQGQKQRKVIKFCNGLCLFFILICVIWAPMLMYSSGNPTNIANPINDASVQFHIKTNGGRLMLYETTLCAIKPWNVLNSYANLDPNNYLDSYNVDDIQMICCHADAISWWIVPDVIQTTFIQSLDMKMDMKFSWVLTRDRPKNKEVVKYEQNIQRADLPNPSELEQVLNGSCDSFRINNTYPRYFRVTGSGDVRLFDQKEGGVDAKLLLNHVNDSKWWSFYDVSWLDSKVCGDLMGPRAIVVSEETPQFHSWGRTLLWSIVIFSLVVILSHVTFLFAWAIWCGGCSLEEPLWAKFIGFMIVQTWRSPTVIYVLILQLLVAFIAFTELHEIRVGVFTWAASFLGGLAAAIEQIGSHVKVVLFLLLPAVQLVVGVSNTSWISLPFFVSSCVGLVDWSLTRNFHGLFRWWRPLWLYAGFNIFFLYVYQIPTRLPKFFSAIGDFFGLFIISSASGWTQICSGLSLIIFFFGLSFVKPELEEVNFIMSTREGNLTEHLLPSTDSFLIRESRLGERDTNLLLRGAVFRTFSINFFTYGAPVSLFALSLWSFYFASVCAFGLLGYVGYIIFAFPSLFHLHRLNGMLLVFILLWAVSTYTFNIAFSYLNGKLGKDTQVWEMVGLWHYPFPGFFILAQFCLGVLVALVNLVNNSVFLYISDEVPHTSNGDPTPKDKEETKVLIVATIAWVLRKCNRALMLVQIFLIAMKPGFIHAIYMIFFFLYLLSHHINTRVQGALLLLCEIHFAILYTLQINLVSEALKKRDTISSEILSQLGLLDSDSNWDFVEIALLACFCAIQKHGHKLLFSFSAIVQHTPCPPVGFSILKAGLNKSVLLSVYASGNTTDNNDTPSQERKVASYLSAIGQKFLSIYRSFGTYIAFITILITVYMTRPNYVSFGYLFLLLFWITGRQHVEKTNKRLWFPLKAYSIMMFILIYILSIFRSFEEWISTKVDLYTYFGYDSEATVFENVSESLAITIAMQLYSYERRQNRYPNLEDTNWMQFGVVGFIRRLLIWHSQKILFFAMFYASISPISFFGLLYLLGTVFCSILPKASRIPSKSFLPYTGFVATAEYLFQLCGGKFEMFPGQKHSDWSNFLGLKVYEFGAWGLEAGLRAKVLVIAACTLQYNVFHWLEKMPSWLSGVGQWEEPCMLFFSQEDVLPVATPNGDDILTPVKKFGLKSSNSWPANNQELEGQRVEVAKNSNRRYMLGYFWGQVNENHKWKRKQVQSLRKQRFEMQKTSLNIYLKFWMENMFILFGLEINMIALLLASFALLNAISLLYIASLAACVLLNRQLVQRSWSLFVVLFASVLLLEYFAIWKTEEKLSGHTPSNTTLHCNDCWRISEFHFNYCRSCWLGLTVDDPRVLISYFIVFMFSCFKFRADQFCSFSGSYTYRQMISRRKNSFVWRDLSLETKNIWTLLDYLRLYCYCHLLDLVLALILITGTLEYDILHLGYLAFALCLFRLRLTILKKKNKIFKWLRIYNFAVIVLSLAYQSPFVGVFNDGKCETIDYVYEVIGFYKYDYGFRITSRSALVEIIIFVLVSLQSYMFSSPELNYVFQYLEAEQIGAIVHEQEKKAAWKTEQLQHIREDEEKKHQRNMQVEKMKSEMLNLQIQLHTCSAHDHAHGYDGSPCGEGLRRRRAISLNTDSATHKEDCFQKQESDINMDLALPFGFHGTESLKAFESRENSNLIEVTESEEKSHMKESTLISAVQLIGDGVSQVQSISNRAVSNIANYLNIPQDSDLDSDSDESTSFGATGKHIETESQNRSLHLASNHSSSLQSERSRASSDSASCGIIFQHIWNQMQSNNDVVCYICFLLVFIWNFSLLSMVYLAALFLYALCVNTGPSYIFWVVMLIYTEFYILIQYVYQIIIQHCGITIESISLPEWGFPTKRITSSFVVSLLPLFLVYLFTLIQSSITAKDSEWIFSTEFSTLRGKVINTTEILMSSSWRETTQKMLHLATNITKLIIGNCVRYWKSLTQAAESPPYFIQLSLDVHSWPEYGIQPVRIESGVNELLRFVHNSRCKESDPTTCPCASTVQVRSIEKSKDSPNVALVVFEVTYASLKEECILAERYKSLTPAADVAKEITEAQDLGFSNQNDFPYSIISVIGGGKREIDLYAYIFGADLAVFFLVAIFYQSVIKNKNDFLDVYQLEDQIPKEFVFILMAIFFLIVLDRVIYLCSFATGKVIFFIFNLIIFTYFVTQYAWSMEPSQHNAAGLALRAIYVTKAISLALQAIQIKSGVPHKSTLYRQFLTSSISRINYLGYRLYRALPFLYELRCVLDWSCTTTSLTMYDWLKLEDINASLYLVKSDAVLNRASHRQGQKQRKVIKFCNGLCLFFILICVIWAPMLMYSSGNPTNIANPINDASVQFHIKTNGGRLMLYETTLCAIKPWNVLNSYANLDPNNYLDSYNVDDIQMICCHADAISWWIVPDVIQTTFIQSLDMKMDMKFSWVLTRDRPKNKEVVKYEQNIQRADLPNPSELEQVLNGSCDSFRINNTYPRYFRVTGSGDVRLFDQKEGGVDAKLLLNHVNDSKWWSFYDVSWLDSKVCGDLMGPRAIVVSEETPQGLLGETLSKSSIWGLYITFVLAVGRFIRLQCSDLRMRIPFENLPSCDRLIAICEDIYAARAEGELVVEEVLYWTLVKIYRSPHMLLEYTNPD</sequence>
<feature type="transmembrane region" description="Helical" evidence="6">
    <location>
        <begin position="510"/>
        <end position="532"/>
    </location>
</feature>
<feature type="transmembrane region" description="Helical" evidence="6">
    <location>
        <begin position="32"/>
        <end position="59"/>
    </location>
</feature>
<dbReference type="Pfam" id="PF23188">
    <property type="entry name" value="THU_Piezo1"/>
    <property type="match status" value="2"/>
</dbReference>
<comment type="similarity">
    <text evidence="2">Belongs to the PIEZO (TC 1.A.75) family.</text>
</comment>
<dbReference type="InterPro" id="IPR056770">
    <property type="entry name" value="Piezo_THU9_anchor"/>
</dbReference>
<feature type="transmembrane region" description="Helical" evidence="6">
    <location>
        <begin position="2024"/>
        <end position="2042"/>
    </location>
</feature>
<feature type="transmembrane region" description="Helical" evidence="6">
    <location>
        <begin position="725"/>
        <end position="746"/>
    </location>
</feature>
<evidence type="ECO:0000259" key="9">
    <source>
        <dbReference type="Pfam" id="PF24874"/>
    </source>
</evidence>
<feature type="transmembrane region" description="Helical" evidence="6">
    <location>
        <begin position="936"/>
        <end position="956"/>
    </location>
</feature>
<feature type="domain" description="Piezo THU9 and anchor" evidence="9">
    <location>
        <begin position="1622"/>
        <end position="1679"/>
    </location>
</feature>
<dbReference type="PANTHER" id="PTHR13167">
    <property type="entry name" value="PIEZO-TYPE MECHANOSENSITIVE ION CHANNEL COMPONENT"/>
    <property type="match status" value="1"/>
</dbReference>
<name>A0AAP0DBV3_9ASTR</name>
<keyword evidence="4 6" id="KW-1133">Transmembrane helix</keyword>
<feature type="transmembrane region" description="Helical" evidence="6">
    <location>
        <begin position="1975"/>
        <end position="1994"/>
    </location>
</feature>
<feature type="transmembrane region" description="Helical" evidence="6">
    <location>
        <begin position="2657"/>
        <end position="2678"/>
    </location>
</feature>
<evidence type="ECO:0008006" key="13">
    <source>
        <dbReference type="Google" id="ProtNLM"/>
    </source>
</evidence>
<feature type="transmembrane region" description="Helical" evidence="6">
    <location>
        <begin position="1901"/>
        <end position="1928"/>
    </location>
</feature>
<feature type="transmembrane region" description="Helical" evidence="6">
    <location>
        <begin position="2902"/>
        <end position="2928"/>
    </location>
</feature>
<feature type="transmembrane region" description="Helical" evidence="6">
    <location>
        <begin position="904"/>
        <end position="924"/>
    </location>
</feature>
<feature type="transmembrane region" description="Helical" evidence="6">
    <location>
        <begin position="3969"/>
        <end position="3993"/>
    </location>
</feature>
<feature type="transmembrane region" description="Helical" evidence="6">
    <location>
        <begin position="2190"/>
        <end position="2211"/>
    </location>
</feature>
<feature type="transmembrane region" description="Helical" evidence="6">
    <location>
        <begin position="2562"/>
        <end position="2581"/>
    </location>
</feature>
<evidence type="ECO:0000256" key="2">
    <source>
        <dbReference type="ARBA" id="ARBA00007821"/>
    </source>
</evidence>
<accession>A0AAP0DBV3</accession>
<feature type="domain" description="Piezo-type mechanosensitive ion channel homolog" evidence="10">
    <location>
        <begin position="2319"/>
        <end position="2448"/>
    </location>
</feature>
<feature type="transmembrane region" description="Helical" evidence="6">
    <location>
        <begin position="3487"/>
        <end position="3507"/>
    </location>
</feature>
<keyword evidence="5 6" id="KW-0472">Membrane</keyword>
<comment type="caution">
    <text evidence="11">The sequence shown here is derived from an EMBL/GenBank/DDBJ whole genome shotgun (WGS) entry which is preliminary data.</text>
</comment>
<feature type="transmembrane region" description="Helical" evidence="6">
    <location>
        <begin position="2223"/>
        <end position="2244"/>
    </location>
</feature>
<feature type="transmembrane region" description="Helical" evidence="6">
    <location>
        <begin position="80"/>
        <end position="96"/>
    </location>
</feature>
<feature type="transmembrane region" description="Helical" evidence="6">
    <location>
        <begin position="2085"/>
        <end position="2111"/>
    </location>
</feature>
<feature type="transmembrane region" description="Helical" evidence="6">
    <location>
        <begin position="2264"/>
        <end position="2287"/>
    </location>
</feature>
<feature type="domain" description="Piezo-type mechanosensitive ion channel homolog" evidence="10">
    <location>
        <begin position="265"/>
        <end position="301"/>
    </location>
</feature>
<feature type="transmembrane region" description="Helical" evidence="6">
    <location>
        <begin position="3828"/>
        <end position="3847"/>
    </location>
</feature>
<dbReference type="Pfam" id="PF25288">
    <property type="entry name" value="PIEZO"/>
    <property type="match status" value="2"/>
</dbReference>
<feature type="transmembrane region" description="Helical" evidence="6">
    <location>
        <begin position="3119"/>
        <end position="3139"/>
    </location>
</feature>
<feature type="transmembrane region" description="Helical" evidence="6">
    <location>
        <begin position="1654"/>
        <end position="1678"/>
    </location>
</feature>
<gene>
    <name evidence="11" type="ORF">SSX86_010497</name>
</gene>
<feature type="transmembrane region" description="Helical" evidence="6">
    <location>
        <begin position="2373"/>
        <end position="2393"/>
    </location>
</feature>
<feature type="transmembrane region" description="Helical" evidence="6">
    <location>
        <begin position="1272"/>
        <end position="1297"/>
    </location>
</feature>
<feature type="transmembrane region" description="Helical" evidence="6">
    <location>
        <begin position="2054"/>
        <end position="2073"/>
    </location>
</feature>
<dbReference type="InterPro" id="IPR056768">
    <property type="entry name" value="THU_Piezo"/>
</dbReference>
<feature type="transmembrane region" description="Helical" evidence="6">
    <location>
        <begin position="3758"/>
        <end position="3781"/>
    </location>
</feature>
<feature type="transmembrane region" description="Helical" evidence="6">
    <location>
        <begin position="3455"/>
        <end position="3480"/>
    </location>
</feature>
<feature type="transmembrane region" description="Helical" evidence="6">
    <location>
        <begin position="1575"/>
        <end position="1598"/>
    </location>
</feature>
<evidence type="ECO:0000256" key="6">
    <source>
        <dbReference type="SAM" id="Phobius"/>
    </source>
</evidence>
<dbReference type="Pfam" id="PF24874">
    <property type="entry name" value="Piezo_THU9_anchor"/>
    <property type="match status" value="2"/>
</dbReference>
<dbReference type="EMBL" id="JBCNJP010000012">
    <property type="protein sequence ID" value="KAK9070098.1"/>
    <property type="molecule type" value="Genomic_DNA"/>
</dbReference>
<feature type="transmembrane region" description="Helical" evidence="6">
    <location>
        <begin position="2879"/>
        <end position="2896"/>
    </location>
</feature>
<keyword evidence="12" id="KW-1185">Reference proteome</keyword>
<feature type="transmembrane region" description="Helical" evidence="6">
    <location>
        <begin position="3087"/>
        <end position="3107"/>
    </location>
</feature>
<dbReference type="PANTHER" id="PTHR13167:SF43">
    <property type="entry name" value="PIEZO FAMILY PROTEIN"/>
    <property type="match status" value="1"/>
</dbReference>
<dbReference type="InterPro" id="IPR031334">
    <property type="entry name" value="Piezo_cap_dom"/>
</dbReference>
<evidence type="ECO:0000313" key="11">
    <source>
        <dbReference type="EMBL" id="KAK9070098.1"/>
    </source>
</evidence>
<dbReference type="Proteomes" id="UP001408789">
    <property type="component" value="Unassembled WGS sequence"/>
</dbReference>